<proteinExistence type="predicted"/>
<dbReference type="InterPro" id="IPR009100">
    <property type="entry name" value="AcylCoA_DH/oxidase_NM_dom_sf"/>
</dbReference>
<dbReference type="GO" id="GO:0016627">
    <property type="term" value="F:oxidoreductase activity, acting on the CH-CH group of donors"/>
    <property type="evidence" value="ECO:0007669"/>
    <property type="project" value="InterPro"/>
</dbReference>
<dbReference type="Gene3D" id="1.20.140.10">
    <property type="entry name" value="Butyryl-CoA Dehydrogenase, subunit A, domain 3"/>
    <property type="match status" value="1"/>
</dbReference>
<evidence type="ECO:0000313" key="1">
    <source>
        <dbReference type="EMBL" id="BAW23361.1"/>
    </source>
</evidence>
<dbReference type="SUPFAM" id="SSF56645">
    <property type="entry name" value="Acyl-CoA dehydrogenase NM domain-like"/>
    <property type="match status" value="1"/>
</dbReference>
<evidence type="ECO:0000313" key="2">
    <source>
        <dbReference type="Proteomes" id="UP000218731"/>
    </source>
</evidence>
<gene>
    <name evidence="1" type="ORF">KF715C_ch27880</name>
</gene>
<reference evidence="1 2" key="1">
    <citation type="submission" date="2015-11" db="EMBL/GenBank/DDBJ databases">
        <title>Complete genome sequencing of a biphenyl-degrading bacterium, Pseudomonas putida KF715 (=NBRC110667).</title>
        <authorList>
            <person name="Suenaga H."/>
            <person name="Fujihara N."/>
            <person name="Watanabe T."/>
            <person name="Hirose J."/>
            <person name="Kimura N."/>
            <person name="Yamazoe A."/>
            <person name="Hosoyama A."/>
            <person name="Shimodaira J."/>
            <person name="Furukawa K."/>
        </authorList>
    </citation>
    <scope>NUCLEOTIDE SEQUENCE [LARGE SCALE GENOMIC DNA]</scope>
    <source>
        <strain evidence="1 2">KF715</strain>
    </source>
</reference>
<name>A0A1L7ND07_PSEPU</name>
<protein>
    <submittedName>
        <fullName evidence="1">Acyl-CoA dehydrogenase</fullName>
    </submittedName>
</protein>
<dbReference type="Proteomes" id="UP000218731">
    <property type="component" value="Chromosome 1"/>
</dbReference>
<sequence length="348" mass="37952">MMSIVQDFNLTTLDRLLRTFGERQQPLNLDTQLPQLIQALHADHLDLLPLPGQGNTLRRWQTLARVAGCDLALAKLYEGHTDALAILAECGAAHHAVDGIWGVWAAEPPDARAQVTARQGDQVRLQGRKAWCSGALQIDRALITAWDEADQPQLVAIELSQPNQGLCIEHWQAVGMATTASVEVTFNDTPGTLIGTPGQYLARPGFWHGGAGIAACWYGAAEALADYLREHCRKPRPDPHADAHLGAVDAALYGARAALRECAAWIDRQPGADASFEVRRTRAQVEHAVERVISHVGRALGATPFCRSSHFARLCADLPVFMRQSHAERDLAVLGHLLTQLPAGVWQL</sequence>
<dbReference type="EMBL" id="AP015029">
    <property type="protein sequence ID" value="BAW23361.1"/>
    <property type="molecule type" value="Genomic_DNA"/>
</dbReference>
<dbReference type="Gene3D" id="2.40.110.10">
    <property type="entry name" value="Butyryl-CoA Dehydrogenase, subunit A, domain 2"/>
    <property type="match status" value="1"/>
</dbReference>
<dbReference type="SUPFAM" id="SSF47203">
    <property type="entry name" value="Acyl-CoA dehydrogenase C-terminal domain-like"/>
    <property type="match status" value="1"/>
</dbReference>
<dbReference type="InterPro" id="IPR046373">
    <property type="entry name" value="Acyl-CoA_Oxase/DH_mid-dom_sf"/>
</dbReference>
<dbReference type="AlphaFoldDB" id="A0A1L7ND07"/>
<dbReference type="InterPro" id="IPR036250">
    <property type="entry name" value="AcylCo_DH-like_C"/>
</dbReference>
<accession>A0A1L7ND07</accession>
<organism evidence="1 2">
    <name type="scientific">Pseudomonas putida</name>
    <name type="common">Arthrobacter siderocapsulatus</name>
    <dbReference type="NCBI Taxonomy" id="303"/>
    <lineage>
        <taxon>Bacteria</taxon>
        <taxon>Pseudomonadati</taxon>
        <taxon>Pseudomonadota</taxon>
        <taxon>Gammaproteobacteria</taxon>
        <taxon>Pseudomonadales</taxon>
        <taxon>Pseudomonadaceae</taxon>
        <taxon>Pseudomonas</taxon>
    </lineage>
</organism>